<keyword evidence="3 5" id="KW-0067">ATP-binding</keyword>
<dbReference type="PROSITE" id="PS00211">
    <property type="entry name" value="ABC_TRANSPORTER_1"/>
    <property type="match status" value="1"/>
</dbReference>
<dbReference type="RefSeq" id="WP_379833670.1">
    <property type="nucleotide sequence ID" value="NZ_JBHRYQ010000001.1"/>
</dbReference>
<name>A0ABV7YT73_9BACT</name>
<reference evidence="6" key="1">
    <citation type="journal article" date="2019" name="Int. J. Syst. Evol. Microbiol.">
        <title>The Global Catalogue of Microorganisms (GCM) 10K type strain sequencing project: providing services to taxonomists for standard genome sequencing and annotation.</title>
        <authorList>
            <consortium name="The Broad Institute Genomics Platform"/>
            <consortium name="The Broad Institute Genome Sequencing Center for Infectious Disease"/>
            <person name="Wu L."/>
            <person name="Ma J."/>
        </authorList>
    </citation>
    <scope>NUCLEOTIDE SEQUENCE [LARGE SCALE GENOMIC DNA]</scope>
    <source>
        <strain evidence="6">CECT 7956</strain>
    </source>
</reference>
<dbReference type="PROSITE" id="PS50893">
    <property type="entry name" value="ABC_TRANSPORTER_2"/>
    <property type="match status" value="1"/>
</dbReference>
<sequence length="206" mass="22858">MLEIKDFSKSYKSQKVLQISDLQIPAGIYWFVGANGSGKSTFFRSVAGMLPFEGHLKFEGIDSSSNTYRFKINYSEAEPQYPDFLSGQEILAYIAEVKKAKSGQLQKLVDQFGVGGFWKQNIGTYSSGMLKKIALISGFLGDPSLIILDEPFILIDHATVDLLYTLIVEYAAQGKSFFLSSHQDLAPEMLTIDGVFKVVNNTVTKL</sequence>
<comment type="caution">
    <text evidence="5">The sequence shown here is derived from an EMBL/GenBank/DDBJ whole genome shotgun (WGS) entry which is preliminary data.</text>
</comment>
<dbReference type="Proteomes" id="UP001595616">
    <property type="component" value="Unassembled WGS sequence"/>
</dbReference>
<keyword evidence="6" id="KW-1185">Reference proteome</keyword>
<dbReference type="PANTHER" id="PTHR42939:SF1">
    <property type="entry name" value="ABC TRANSPORTER ATP-BINDING PROTEIN ALBC-RELATED"/>
    <property type="match status" value="1"/>
</dbReference>
<evidence type="ECO:0000256" key="2">
    <source>
        <dbReference type="ARBA" id="ARBA00022741"/>
    </source>
</evidence>
<keyword evidence="2" id="KW-0547">Nucleotide-binding</keyword>
<proteinExistence type="predicted"/>
<dbReference type="InterPro" id="IPR051782">
    <property type="entry name" value="ABC_Transporter_VariousFunc"/>
</dbReference>
<organism evidence="5 6">
    <name type="scientific">Lacihabitans lacunae</name>
    <dbReference type="NCBI Taxonomy" id="1028214"/>
    <lineage>
        <taxon>Bacteria</taxon>
        <taxon>Pseudomonadati</taxon>
        <taxon>Bacteroidota</taxon>
        <taxon>Cytophagia</taxon>
        <taxon>Cytophagales</taxon>
        <taxon>Leadbetterellaceae</taxon>
        <taxon>Lacihabitans</taxon>
    </lineage>
</organism>
<dbReference type="EMBL" id="JBHRYQ010000001">
    <property type="protein sequence ID" value="MFC3809098.1"/>
    <property type="molecule type" value="Genomic_DNA"/>
</dbReference>
<keyword evidence="1" id="KW-0813">Transport</keyword>
<dbReference type="Gene3D" id="3.40.50.300">
    <property type="entry name" value="P-loop containing nucleotide triphosphate hydrolases"/>
    <property type="match status" value="1"/>
</dbReference>
<dbReference type="PANTHER" id="PTHR42939">
    <property type="entry name" value="ABC TRANSPORTER ATP-BINDING PROTEIN ALBC-RELATED"/>
    <property type="match status" value="1"/>
</dbReference>
<accession>A0ABV7YT73</accession>
<dbReference type="GO" id="GO:0005524">
    <property type="term" value="F:ATP binding"/>
    <property type="evidence" value="ECO:0007669"/>
    <property type="project" value="UniProtKB-KW"/>
</dbReference>
<dbReference type="InterPro" id="IPR003439">
    <property type="entry name" value="ABC_transporter-like_ATP-bd"/>
</dbReference>
<protein>
    <submittedName>
        <fullName evidence="5">ATP-binding cassette domain-containing protein</fullName>
    </submittedName>
</protein>
<dbReference type="InterPro" id="IPR027417">
    <property type="entry name" value="P-loop_NTPase"/>
</dbReference>
<evidence type="ECO:0000256" key="3">
    <source>
        <dbReference type="ARBA" id="ARBA00022840"/>
    </source>
</evidence>
<dbReference type="SUPFAM" id="SSF52540">
    <property type="entry name" value="P-loop containing nucleoside triphosphate hydrolases"/>
    <property type="match status" value="1"/>
</dbReference>
<gene>
    <name evidence="5" type="ORF">ACFOOI_00410</name>
</gene>
<evidence type="ECO:0000313" key="6">
    <source>
        <dbReference type="Proteomes" id="UP001595616"/>
    </source>
</evidence>
<dbReference type="InterPro" id="IPR017871">
    <property type="entry name" value="ABC_transporter-like_CS"/>
</dbReference>
<evidence type="ECO:0000256" key="1">
    <source>
        <dbReference type="ARBA" id="ARBA00022448"/>
    </source>
</evidence>
<feature type="domain" description="ABC transporter" evidence="4">
    <location>
        <begin position="2"/>
        <end position="206"/>
    </location>
</feature>
<dbReference type="Pfam" id="PF00005">
    <property type="entry name" value="ABC_tran"/>
    <property type="match status" value="1"/>
</dbReference>
<evidence type="ECO:0000313" key="5">
    <source>
        <dbReference type="EMBL" id="MFC3809098.1"/>
    </source>
</evidence>
<evidence type="ECO:0000259" key="4">
    <source>
        <dbReference type="PROSITE" id="PS50893"/>
    </source>
</evidence>